<dbReference type="InterPro" id="IPR036390">
    <property type="entry name" value="WH_DNA-bd_sf"/>
</dbReference>
<dbReference type="Pfam" id="PF10400">
    <property type="entry name" value="Vir_act_alpha_C"/>
    <property type="match status" value="1"/>
</dbReference>
<sequence length="184" mass="20660">MEFVILGLLLIRSLSQYDIKAILERKISPFYSPSLGSIQAALKKLQAGGRLELHADENSPRGRKLYTITPEGKQHFMTWMLAPFSHGRLEQEATTKLFFLGLVSPAERLAIVLDMTRVLEANVQEFEAAYAEAKTRLSSGETPVHLAEIARFQLKTLELGLHDQRSMLAWFTSLAEELEAETDG</sequence>
<dbReference type="EMBL" id="QKRB01000036">
    <property type="protein sequence ID" value="PZD96666.1"/>
    <property type="molecule type" value="Genomic_DNA"/>
</dbReference>
<dbReference type="PANTHER" id="PTHR43252">
    <property type="entry name" value="TRANSCRIPTIONAL REGULATOR YQJI"/>
    <property type="match status" value="1"/>
</dbReference>
<dbReference type="Pfam" id="PF03551">
    <property type="entry name" value="PadR"/>
    <property type="match status" value="1"/>
</dbReference>
<comment type="caution">
    <text evidence="3">The sequence shown here is derived from an EMBL/GenBank/DDBJ whole genome shotgun (WGS) entry which is preliminary data.</text>
</comment>
<dbReference type="InterPro" id="IPR005149">
    <property type="entry name" value="Tscrpt_reg_PadR_N"/>
</dbReference>
<dbReference type="OrthoDB" id="9783723at2"/>
<dbReference type="RefSeq" id="WP_111145677.1">
    <property type="nucleotide sequence ID" value="NZ_QKRB01000036.1"/>
</dbReference>
<dbReference type="AlphaFoldDB" id="A0A2W1LBX0"/>
<proteinExistence type="predicted"/>
<dbReference type="SUPFAM" id="SSF46785">
    <property type="entry name" value="Winged helix' DNA-binding domain"/>
    <property type="match status" value="1"/>
</dbReference>
<dbReference type="Gene3D" id="1.10.10.10">
    <property type="entry name" value="Winged helix-like DNA-binding domain superfamily/Winged helix DNA-binding domain"/>
    <property type="match status" value="1"/>
</dbReference>
<dbReference type="Proteomes" id="UP000249522">
    <property type="component" value="Unassembled WGS sequence"/>
</dbReference>
<gene>
    <name evidence="3" type="ORF">DNH61_05530</name>
</gene>
<accession>A0A2W1LBX0</accession>
<evidence type="ECO:0000313" key="3">
    <source>
        <dbReference type="EMBL" id="PZD96666.1"/>
    </source>
</evidence>
<evidence type="ECO:0000259" key="2">
    <source>
        <dbReference type="Pfam" id="PF10400"/>
    </source>
</evidence>
<name>A0A2W1LBX0_9BACL</name>
<reference evidence="3 4" key="1">
    <citation type="submission" date="2018-06" db="EMBL/GenBank/DDBJ databases">
        <title>Paenibacillus imtechensis sp. nov.</title>
        <authorList>
            <person name="Pinnaka A.K."/>
            <person name="Singh H."/>
            <person name="Kaur M."/>
        </authorList>
    </citation>
    <scope>NUCLEOTIDE SEQUENCE [LARGE SCALE GENOMIC DNA]</scope>
    <source>
        <strain evidence="3 4">SMB1</strain>
    </source>
</reference>
<organism evidence="3 4">
    <name type="scientific">Paenibacillus sambharensis</name>
    <dbReference type="NCBI Taxonomy" id="1803190"/>
    <lineage>
        <taxon>Bacteria</taxon>
        <taxon>Bacillati</taxon>
        <taxon>Bacillota</taxon>
        <taxon>Bacilli</taxon>
        <taxon>Bacillales</taxon>
        <taxon>Paenibacillaceae</taxon>
        <taxon>Paenibacillus</taxon>
    </lineage>
</organism>
<dbReference type="InterPro" id="IPR018309">
    <property type="entry name" value="Tscrpt_reg_PadR_C"/>
</dbReference>
<feature type="domain" description="Transcription regulator PadR C-terminal" evidence="2">
    <location>
        <begin position="93"/>
        <end position="179"/>
    </location>
</feature>
<dbReference type="InterPro" id="IPR036388">
    <property type="entry name" value="WH-like_DNA-bd_sf"/>
</dbReference>
<feature type="domain" description="Transcription regulator PadR N-terminal" evidence="1">
    <location>
        <begin position="6"/>
        <end position="76"/>
    </location>
</feature>
<evidence type="ECO:0000313" key="4">
    <source>
        <dbReference type="Proteomes" id="UP000249522"/>
    </source>
</evidence>
<keyword evidence="4" id="KW-1185">Reference proteome</keyword>
<evidence type="ECO:0000259" key="1">
    <source>
        <dbReference type="Pfam" id="PF03551"/>
    </source>
</evidence>
<dbReference type="PANTHER" id="PTHR43252:SF2">
    <property type="entry name" value="TRANSCRIPTION REGULATOR, PADR-LIKE FAMILY"/>
    <property type="match status" value="1"/>
</dbReference>
<protein>
    <submittedName>
        <fullName evidence="3">Uncharacterized protein</fullName>
    </submittedName>
</protein>